<dbReference type="Proteomes" id="UP000530564">
    <property type="component" value="Unassembled WGS sequence"/>
</dbReference>
<evidence type="ECO:0000256" key="3">
    <source>
        <dbReference type="ARBA" id="ARBA00012929"/>
    </source>
</evidence>
<evidence type="ECO:0000256" key="5">
    <source>
        <dbReference type="ARBA" id="ARBA00048200"/>
    </source>
</evidence>
<proteinExistence type="inferred from homology"/>
<keyword evidence="6" id="KW-0521">NADP</keyword>
<comment type="cofactor">
    <cofactor evidence="6">
        <name>Mg(2+)</name>
        <dbReference type="ChEBI" id="CHEBI:18420"/>
    </cofactor>
    <text evidence="6">Binds 1 Mg(2+) ion per monomer.</text>
</comment>
<evidence type="ECO:0000259" key="7">
    <source>
        <dbReference type="Pfam" id="PF04321"/>
    </source>
</evidence>
<evidence type="ECO:0000256" key="4">
    <source>
        <dbReference type="ARBA" id="ARBA00017099"/>
    </source>
</evidence>
<comment type="catalytic activity">
    <reaction evidence="5 6">
        <text>dTDP-beta-L-rhamnose + NADP(+) = dTDP-4-dehydro-beta-L-rhamnose + NADPH + H(+)</text>
        <dbReference type="Rhea" id="RHEA:21796"/>
        <dbReference type="ChEBI" id="CHEBI:15378"/>
        <dbReference type="ChEBI" id="CHEBI:57510"/>
        <dbReference type="ChEBI" id="CHEBI:57783"/>
        <dbReference type="ChEBI" id="CHEBI:58349"/>
        <dbReference type="ChEBI" id="CHEBI:62830"/>
        <dbReference type="EC" id="1.1.1.133"/>
    </reaction>
</comment>
<keyword evidence="6 8" id="KW-0560">Oxidoreductase</keyword>
<dbReference type="InterPro" id="IPR036291">
    <property type="entry name" value="NAD(P)-bd_dom_sf"/>
</dbReference>
<comment type="caution">
    <text evidence="8">The sequence shown here is derived from an EMBL/GenBank/DDBJ whole genome shotgun (WGS) entry which is preliminary data.</text>
</comment>
<dbReference type="EMBL" id="JACIDK010000003">
    <property type="protein sequence ID" value="MBB3892061.1"/>
    <property type="molecule type" value="Genomic_DNA"/>
</dbReference>
<comment type="function">
    <text evidence="6">Catalyzes the reduction of dTDP-6-deoxy-L-lyxo-4-hexulose to yield dTDP-L-rhamnose.</text>
</comment>
<dbReference type="InterPro" id="IPR029903">
    <property type="entry name" value="RmlD-like-bd"/>
</dbReference>
<dbReference type="RefSeq" id="WP_183773694.1">
    <property type="nucleotide sequence ID" value="NZ_JACIDK010000003.1"/>
</dbReference>
<comment type="similarity">
    <text evidence="2 6">Belongs to the dTDP-4-dehydrorhamnose reductase family.</text>
</comment>
<gene>
    <name evidence="8" type="ORF">GGQ61_002789</name>
</gene>
<comment type="pathway">
    <text evidence="1 6">Carbohydrate biosynthesis; dTDP-L-rhamnose biosynthesis.</text>
</comment>
<dbReference type="NCBIfam" id="TIGR01214">
    <property type="entry name" value="rmlD"/>
    <property type="match status" value="1"/>
</dbReference>
<dbReference type="UniPathway" id="UPA00124"/>
<dbReference type="PANTHER" id="PTHR10491">
    <property type="entry name" value="DTDP-4-DEHYDRORHAMNOSE REDUCTASE"/>
    <property type="match status" value="1"/>
</dbReference>
<accession>A0A840A3J8</accession>
<protein>
    <recommendedName>
        <fullName evidence="4 6">dTDP-4-dehydrorhamnose reductase</fullName>
        <ecNumber evidence="3 6">1.1.1.133</ecNumber>
    </recommendedName>
</protein>
<dbReference type="GO" id="GO:0008831">
    <property type="term" value="F:dTDP-4-dehydrorhamnose reductase activity"/>
    <property type="evidence" value="ECO:0007669"/>
    <property type="project" value="UniProtKB-EC"/>
</dbReference>
<name>A0A840A3J8_9CAUL</name>
<evidence type="ECO:0000256" key="6">
    <source>
        <dbReference type="RuleBase" id="RU364082"/>
    </source>
</evidence>
<dbReference type="Pfam" id="PF04321">
    <property type="entry name" value="RmlD_sub_bind"/>
    <property type="match status" value="1"/>
</dbReference>
<dbReference type="SUPFAM" id="SSF51735">
    <property type="entry name" value="NAD(P)-binding Rossmann-fold domains"/>
    <property type="match status" value="1"/>
</dbReference>
<dbReference type="CDD" id="cd05254">
    <property type="entry name" value="dTDP_HR_like_SDR_e"/>
    <property type="match status" value="1"/>
</dbReference>
<keyword evidence="9" id="KW-1185">Reference proteome</keyword>
<organism evidence="8 9">
    <name type="scientific">Phenylobacterium haematophilum</name>
    <dbReference type="NCBI Taxonomy" id="98513"/>
    <lineage>
        <taxon>Bacteria</taxon>
        <taxon>Pseudomonadati</taxon>
        <taxon>Pseudomonadota</taxon>
        <taxon>Alphaproteobacteria</taxon>
        <taxon>Caulobacterales</taxon>
        <taxon>Caulobacteraceae</taxon>
        <taxon>Phenylobacterium</taxon>
    </lineage>
</organism>
<evidence type="ECO:0000313" key="8">
    <source>
        <dbReference type="EMBL" id="MBB3892061.1"/>
    </source>
</evidence>
<sequence>MTSTVAADVLLTGGSGQVGTEIIRQSPATMNIVAPSSAELNLGDPDAILAMVASRPWAAVINCGAYTAVDRAESEVIEAWRANALGPAALAQTTAAAQIPLIHVSTDYVFDGSKPGPYRESDPVAPLGVYGGSKEAGEQAVRTGNRRHLILRTAWVVSPHGANFVKTMLRLAQTRPEVRVVDDQRGCPTSAADIAAALLKITGRMITSPQLAPTGTYHFVNAGEATWCELARAVFDMAEARGAPAPRLEAITTAEFPTPARRPANSRLDVAKLRADYGIEPRPWRAAVEEIVEALLPAKQEQGL</sequence>
<dbReference type="AlphaFoldDB" id="A0A840A3J8"/>
<dbReference type="PANTHER" id="PTHR10491:SF4">
    <property type="entry name" value="METHIONINE ADENOSYLTRANSFERASE 2 SUBUNIT BETA"/>
    <property type="match status" value="1"/>
</dbReference>
<dbReference type="Gene3D" id="3.40.50.720">
    <property type="entry name" value="NAD(P)-binding Rossmann-like Domain"/>
    <property type="match status" value="1"/>
</dbReference>
<dbReference type="Gene3D" id="3.90.25.10">
    <property type="entry name" value="UDP-galactose 4-epimerase, domain 1"/>
    <property type="match status" value="1"/>
</dbReference>
<dbReference type="GO" id="GO:0019305">
    <property type="term" value="P:dTDP-rhamnose biosynthetic process"/>
    <property type="evidence" value="ECO:0007669"/>
    <property type="project" value="UniProtKB-UniPathway"/>
</dbReference>
<evidence type="ECO:0000256" key="2">
    <source>
        <dbReference type="ARBA" id="ARBA00010944"/>
    </source>
</evidence>
<reference evidence="8 9" key="1">
    <citation type="submission" date="2020-08" db="EMBL/GenBank/DDBJ databases">
        <title>Genomic Encyclopedia of Type Strains, Phase IV (KMG-IV): sequencing the most valuable type-strain genomes for metagenomic binning, comparative biology and taxonomic classification.</title>
        <authorList>
            <person name="Goeker M."/>
        </authorList>
    </citation>
    <scope>NUCLEOTIDE SEQUENCE [LARGE SCALE GENOMIC DNA]</scope>
    <source>
        <strain evidence="8 9">DSM 21793</strain>
    </source>
</reference>
<dbReference type="InterPro" id="IPR005913">
    <property type="entry name" value="dTDP_dehydrorham_reduct"/>
</dbReference>
<feature type="domain" description="RmlD-like substrate binding" evidence="7">
    <location>
        <begin position="9"/>
        <end position="295"/>
    </location>
</feature>
<dbReference type="EC" id="1.1.1.133" evidence="3 6"/>
<evidence type="ECO:0000256" key="1">
    <source>
        <dbReference type="ARBA" id="ARBA00004781"/>
    </source>
</evidence>
<evidence type="ECO:0000313" key="9">
    <source>
        <dbReference type="Proteomes" id="UP000530564"/>
    </source>
</evidence>